<dbReference type="PANTHER" id="PTHR10894">
    <property type="entry name" value="NUCLEOLAR PROTEIN 5 NUCLEOLAR PROTEIN NOP5 NOP58"/>
    <property type="match status" value="1"/>
</dbReference>
<dbReference type="GO" id="GO:0032259">
    <property type="term" value="P:methylation"/>
    <property type="evidence" value="ECO:0007669"/>
    <property type="project" value="UniProtKB-KW"/>
</dbReference>
<keyword evidence="3" id="KW-0808">Transferase</keyword>
<dbReference type="PROSITE" id="PS51358">
    <property type="entry name" value="NOP"/>
    <property type="match status" value="1"/>
</dbReference>
<dbReference type="Proteomes" id="UP000510821">
    <property type="component" value="Chromosome"/>
</dbReference>
<keyword evidence="3" id="KW-0489">Methyltransferase</keyword>
<dbReference type="Pfam" id="PF01798">
    <property type="entry name" value="Nop"/>
    <property type="match status" value="1"/>
</dbReference>
<dbReference type="EMBL" id="CP058998">
    <property type="protein sequence ID" value="QLJ52880.1"/>
    <property type="molecule type" value="Genomic_DNA"/>
</dbReference>
<dbReference type="InterPro" id="IPR036070">
    <property type="entry name" value="Nop_dom_sf"/>
</dbReference>
<dbReference type="GO" id="GO:0030515">
    <property type="term" value="F:snoRNA binding"/>
    <property type="evidence" value="ECO:0007669"/>
    <property type="project" value="InterPro"/>
</dbReference>
<dbReference type="SUPFAM" id="SSF89124">
    <property type="entry name" value="Nop domain"/>
    <property type="match status" value="1"/>
</dbReference>
<dbReference type="GO" id="GO:0031428">
    <property type="term" value="C:box C/D methylation guide snoRNP complex"/>
    <property type="evidence" value="ECO:0007669"/>
    <property type="project" value="InterPro"/>
</dbReference>
<dbReference type="InterPro" id="IPR045056">
    <property type="entry name" value="Nop56/Nop58"/>
</dbReference>
<dbReference type="PANTHER" id="PTHR10894:SF0">
    <property type="entry name" value="NUCLEOLAR PROTEIN 56"/>
    <property type="match status" value="1"/>
</dbReference>
<name>A0A7D6BFN0_FERL1</name>
<dbReference type="InterPro" id="IPR042239">
    <property type="entry name" value="Nop_C"/>
</dbReference>
<evidence type="ECO:0000313" key="3">
    <source>
        <dbReference type="EMBL" id="QLJ52880.1"/>
    </source>
</evidence>
<evidence type="ECO:0000256" key="1">
    <source>
        <dbReference type="ARBA" id="ARBA00009211"/>
    </source>
</evidence>
<dbReference type="InterPro" id="IPR002687">
    <property type="entry name" value="Nop_dom"/>
</dbReference>
<dbReference type="Gene3D" id="1.10.287.4070">
    <property type="match status" value="1"/>
</dbReference>
<sequence>MGREELLEKARAGVKEAYLERDRQLIQCVNAIDELDRAGNLLFERLQEWYGIYFPELRVNEPEKYCELVLKVDRKNLDMGEISKIVGEGKAKEIEERAGRSIGVELGEKGLDKIRELAAEVLDMRTLRDSLEKYEVVVAKEVCPNLTYLIDATLAAKLIAHAGSLKRLANMPASTIQVLGAEKALFKHLRQHTKPPKHGILFQHPWVNCAPKKDRGRIARLLSTKIAIALKADFYTKNFIAEKLKAALDKRMDEIRKG</sequence>
<feature type="domain" description="Nop" evidence="2">
    <location>
        <begin position="142"/>
        <end position="257"/>
    </location>
</feature>
<organism evidence="3 4">
    <name type="scientific">Fermentimicrarchaeum limneticum</name>
    <dbReference type="NCBI Taxonomy" id="2795018"/>
    <lineage>
        <taxon>Archaea</taxon>
        <taxon>Candidatus Micrarchaeota</taxon>
        <taxon>Candidatus Fermentimicrarchaeales</taxon>
        <taxon>Candidatus Fermentimicrarchaeaceae</taxon>
        <taxon>Candidatus Fermentimicrarchaeum</taxon>
    </lineage>
</organism>
<proteinExistence type="inferred from homology"/>
<dbReference type="Gene3D" id="1.10.246.90">
    <property type="entry name" value="Nop domain"/>
    <property type="match status" value="1"/>
</dbReference>
<comment type="similarity">
    <text evidence="1">Belongs to the NOP5/NOP56 family.</text>
</comment>
<reference evidence="4" key="1">
    <citation type="submission" date="2020-07" db="EMBL/GenBank/DDBJ databases">
        <title>Metabolic diversity and evolutionary history of the archaeal phylum ###Micrarchaeota### uncovered from a freshwater lake metagenome.</title>
        <authorList>
            <person name="Kadnikov V.V."/>
            <person name="Savvichev A.S."/>
            <person name="Mardanov A.V."/>
            <person name="Beletsky A.V."/>
            <person name="Chupakov A.V."/>
            <person name="Kokryatskaya N.M."/>
            <person name="Pimenov N.V."/>
            <person name="Ravin N.V."/>
        </authorList>
    </citation>
    <scope>NUCLEOTIDE SEQUENCE [LARGE SCALE GENOMIC DNA]</scope>
</reference>
<protein>
    <submittedName>
        <fullName evidence="3">Box C/D RNA-guided RNA methyltransferase subunit Nop5</fullName>
    </submittedName>
</protein>
<dbReference type="SMART" id="SM00931">
    <property type="entry name" value="NOSIC"/>
    <property type="match status" value="1"/>
</dbReference>
<evidence type="ECO:0000259" key="2">
    <source>
        <dbReference type="PROSITE" id="PS51358"/>
    </source>
</evidence>
<accession>A0A7D6BFN0</accession>
<evidence type="ECO:0000313" key="4">
    <source>
        <dbReference type="Proteomes" id="UP000510821"/>
    </source>
</evidence>
<dbReference type="GO" id="GO:0008168">
    <property type="term" value="F:methyltransferase activity"/>
    <property type="evidence" value="ECO:0007669"/>
    <property type="project" value="UniProtKB-KW"/>
</dbReference>
<gene>
    <name evidence="3" type="ORF">Sv326_0705</name>
</gene>
<dbReference type="AlphaFoldDB" id="A0A7D6BFN0"/>
<dbReference type="InterPro" id="IPR012976">
    <property type="entry name" value="NOSIC"/>
</dbReference>
<dbReference type="KEGG" id="flt:Sv326_0705"/>